<comment type="caution">
    <text evidence="9">The sequence shown here is derived from an EMBL/GenBank/DDBJ whole genome shotgun (WGS) entry which is preliminary data.</text>
</comment>
<name>A0A815LVE5_ADIRI</name>
<feature type="region of interest" description="Disordered" evidence="4">
    <location>
        <begin position="1338"/>
        <end position="1362"/>
    </location>
</feature>
<evidence type="ECO:0000313" key="10">
    <source>
        <dbReference type="Proteomes" id="UP000663828"/>
    </source>
</evidence>
<evidence type="ECO:0000256" key="2">
    <source>
        <dbReference type="PROSITE-ProRule" id="PRU00076"/>
    </source>
</evidence>
<dbReference type="Gene3D" id="2.60.120.200">
    <property type="match status" value="6"/>
</dbReference>
<dbReference type="SUPFAM" id="SSF49899">
    <property type="entry name" value="Concanavalin A-like lectins/glucanases"/>
    <property type="match status" value="6"/>
</dbReference>
<dbReference type="InterPro" id="IPR013320">
    <property type="entry name" value="ConA-like_dom_sf"/>
</dbReference>
<keyword evidence="10" id="KW-1185">Reference proteome</keyword>
<dbReference type="Proteomes" id="UP000663828">
    <property type="component" value="Unassembled WGS sequence"/>
</dbReference>
<evidence type="ECO:0000256" key="5">
    <source>
        <dbReference type="SAM" id="Phobius"/>
    </source>
</evidence>
<dbReference type="PROSITE" id="PS50026">
    <property type="entry name" value="EGF_3"/>
    <property type="match status" value="2"/>
</dbReference>
<accession>A0A815LVE5</accession>
<gene>
    <name evidence="8" type="ORF">EDS130_LOCUS23555</name>
    <name evidence="9" type="ORF">XAT740_LOCUS34584</name>
</gene>
<evidence type="ECO:0000256" key="3">
    <source>
        <dbReference type="PROSITE-ProRule" id="PRU00122"/>
    </source>
</evidence>
<keyword evidence="5" id="KW-0812">Transmembrane</keyword>
<dbReference type="OrthoDB" id="6275838at2759"/>
<evidence type="ECO:0000259" key="7">
    <source>
        <dbReference type="PROSITE" id="PS50026"/>
    </source>
</evidence>
<dbReference type="InterPro" id="IPR050372">
    <property type="entry name" value="Neurexin-related_CASP"/>
</dbReference>
<proteinExistence type="predicted"/>
<dbReference type="PROSITE" id="PS50025">
    <property type="entry name" value="LAM_G_DOMAIN"/>
    <property type="match status" value="4"/>
</dbReference>
<dbReference type="PANTHER" id="PTHR15036">
    <property type="entry name" value="PIKACHURIN-LIKE PROTEIN"/>
    <property type="match status" value="1"/>
</dbReference>
<keyword evidence="5" id="KW-0472">Membrane</keyword>
<dbReference type="GO" id="GO:0016020">
    <property type="term" value="C:membrane"/>
    <property type="evidence" value="ECO:0007669"/>
    <property type="project" value="UniProtKB-SubCell"/>
</dbReference>
<dbReference type="InterPro" id="IPR001791">
    <property type="entry name" value="Laminin_G"/>
</dbReference>
<feature type="compositionally biased region" description="Basic residues" evidence="4">
    <location>
        <begin position="1350"/>
        <end position="1362"/>
    </location>
</feature>
<dbReference type="InterPro" id="IPR000742">
    <property type="entry name" value="EGF"/>
</dbReference>
<feature type="disulfide bond" evidence="3">
    <location>
        <begin position="935"/>
        <end position="962"/>
    </location>
</feature>
<comment type="caution">
    <text evidence="2">Lacks conserved residue(s) required for the propagation of feature annotation.</text>
</comment>
<feature type="domain" description="Laminin G" evidence="6">
    <location>
        <begin position="204"/>
        <end position="374"/>
    </location>
</feature>
<dbReference type="Gene3D" id="2.10.25.10">
    <property type="entry name" value="Laminin"/>
    <property type="match status" value="1"/>
</dbReference>
<keyword evidence="2" id="KW-0245">EGF-like domain</keyword>
<dbReference type="EMBL" id="CAJNOR010003391">
    <property type="protein sequence ID" value="CAF1409253.1"/>
    <property type="molecule type" value="Genomic_DNA"/>
</dbReference>
<feature type="transmembrane region" description="Helical" evidence="5">
    <location>
        <begin position="1279"/>
        <end position="1302"/>
    </location>
</feature>
<keyword evidence="1 3" id="KW-1015">Disulfide bond</keyword>
<dbReference type="PANTHER" id="PTHR15036:SF49">
    <property type="entry name" value="AXOTACTIN"/>
    <property type="match status" value="1"/>
</dbReference>
<evidence type="ECO:0000313" key="9">
    <source>
        <dbReference type="EMBL" id="CAF1409253.1"/>
    </source>
</evidence>
<feature type="domain" description="EGF-like" evidence="7">
    <location>
        <begin position="964"/>
        <end position="998"/>
    </location>
</feature>
<dbReference type="Pfam" id="PF02210">
    <property type="entry name" value="Laminin_G_2"/>
    <property type="match status" value="4"/>
</dbReference>
<dbReference type="Proteomes" id="UP000663852">
    <property type="component" value="Unassembled WGS sequence"/>
</dbReference>
<keyword evidence="5" id="KW-1133">Transmembrane helix</keyword>
<feature type="domain" description="Laminin G" evidence="6">
    <location>
        <begin position="774"/>
        <end position="962"/>
    </location>
</feature>
<feature type="domain" description="Laminin G" evidence="6">
    <location>
        <begin position="1"/>
        <end position="167"/>
    </location>
</feature>
<organism evidence="9 10">
    <name type="scientific">Adineta ricciae</name>
    <name type="common">Rotifer</name>
    <dbReference type="NCBI Taxonomy" id="249248"/>
    <lineage>
        <taxon>Eukaryota</taxon>
        <taxon>Metazoa</taxon>
        <taxon>Spiralia</taxon>
        <taxon>Gnathifera</taxon>
        <taxon>Rotifera</taxon>
        <taxon>Eurotatoria</taxon>
        <taxon>Bdelloidea</taxon>
        <taxon>Adinetida</taxon>
        <taxon>Adinetidae</taxon>
        <taxon>Adineta</taxon>
    </lineage>
</organism>
<reference evidence="9" key="1">
    <citation type="submission" date="2021-02" db="EMBL/GenBank/DDBJ databases">
        <authorList>
            <person name="Nowell W R."/>
        </authorList>
    </citation>
    <scope>NUCLEOTIDE SEQUENCE</scope>
</reference>
<evidence type="ECO:0000256" key="1">
    <source>
        <dbReference type="ARBA" id="ARBA00023157"/>
    </source>
</evidence>
<evidence type="ECO:0000256" key="4">
    <source>
        <dbReference type="SAM" id="MobiDB-lite"/>
    </source>
</evidence>
<evidence type="ECO:0000313" key="8">
    <source>
        <dbReference type="EMBL" id="CAF1168571.1"/>
    </source>
</evidence>
<sequence>MRTNAKDGTIAYIDDRGKFDFFYLKLLEGKLRLLFNLGSDRQAINVNMKINDDQWHTILIRRNGQSTTLSIDNGFVQNSTITHSEDLYFGGAVHNEYEASPFYFGGIPAILERPSSGNLSSFDVYMQPRFRGQLRNIIYKNCTNPHLIQPNQIDISGGVSLIPDRFCTGKNCGSGVCLITENNYACLCDETNFQGNHCQYEQPPNELTFHGKQYLKYDLFNSISSRNEILTFEFKTNHYNGLLFQLIDSQIYIKLKQGQLLIEYRLNNNSWYESSTKDLSLIDNQWHYVQIKRKSGQVTMLIDQYYIPLENDYSIDEIFHFKEIFIAGNTNFHLEKFYGCLKDISMTFNENFTIDLNKSSTSFHEFGFERNRSCQSLINPIQFLSPTSFISLQLTDLSQQTNISFRFEAYSSNSIILYGQSNQYFLGLDLIDGFFYLTINVNDKQHRQELFQQRINDGQSHYIQLNFKHSQGEMDIEITMDYRQNAKLSIKDTAARMFLQTLTIGGVNPSYPLLPTNYYSGIMHHGLVGCFSDLEINNVLINLTNYINHINMNLAPRSGPCSITSFKKRQCLCEHHGECRLTSAGIWSCDCSRTGYTGDRCEQLAYHIDLNQTHTYEYNSQLQWSDQLNDIAFGLQAVHDEVNFLQIRPCRLSSKCDSIQFSILNGLLHISFYSINLTIEYPFLLDNQWHSIHLQRFDQKFLLHVDNHITQQRISAMQTNSTRPSTIWIAFMGNKQVQIEDLRLYDQSIYSKFLLNLPNEAIKLKNRLWKPTNTISFNDATNSYIELQLNEILCQECRLDSIHFQFRTKDTNGLLLFAMVQTEDYRTNSLLDNSDSRRTQYLVLKLVNGQLHLLIFEPSLSMIDSEIYQIQSKIFLNNNYWHHISIYRVSDHHFEFQVDSNKYYLRTSIDFLDKIYLGRSYEIDFLRNLPTIKGCFASFTINSQTVYLREYIKADSPIRNDCFLDSQCPLQHCRNTGTCLNRIQCDCQHTSFQGRLCTNFKLGYSFNNHTPGLIFDQPFNKEKAITLYKLSFGIMTKMSLAEILRINDQISIELYRGYIRIKLIGNEYLVNTRIINDGFYHLVQMECNLTGYMSIAVDNKKTMKQLNNKLSFDRPLFLLVGQNPSFKYPFQGELYGLESDIYSIFDLISPTFHRISFAPVRNRTLNSLSSPILTPTFRAQDESTDHPSCSYQSYDDICIVNSESNSTFLTYTNISNQPSVPKRIPTRSPVRTFTTTIAYDDLMENSSNLTNFSDIPSEIFSERGPTRSRFRDLFHQRNLWFFLVPLLCGSVLCIIFCICAFMKYRRKDAGVYELEETQRFRPLIVEVPPSPGENIRRLIDSTDNAPSKQKNIKSHQRRKRKQSPLLNVDEQREFYI</sequence>
<dbReference type="CDD" id="cd00110">
    <property type="entry name" value="LamG"/>
    <property type="match status" value="4"/>
</dbReference>
<dbReference type="SMART" id="SM00282">
    <property type="entry name" value="LamG"/>
    <property type="match status" value="5"/>
</dbReference>
<dbReference type="SMART" id="SM00181">
    <property type="entry name" value="EGF"/>
    <property type="match status" value="3"/>
</dbReference>
<feature type="domain" description="Laminin G" evidence="6">
    <location>
        <begin position="379"/>
        <end position="561"/>
    </location>
</feature>
<dbReference type="EMBL" id="CAJNOJ010000129">
    <property type="protein sequence ID" value="CAF1168571.1"/>
    <property type="molecule type" value="Genomic_DNA"/>
</dbReference>
<feature type="domain" description="EGF-like" evidence="7">
    <location>
        <begin position="567"/>
        <end position="602"/>
    </location>
</feature>
<protein>
    <submittedName>
        <fullName evidence="9">Uncharacterized protein</fullName>
    </submittedName>
</protein>
<evidence type="ECO:0000259" key="6">
    <source>
        <dbReference type="PROSITE" id="PS50025"/>
    </source>
</evidence>